<evidence type="ECO:0000313" key="1">
    <source>
        <dbReference type="EMBL" id="KAL3964296.1"/>
    </source>
</evidence>
<sequence>MPPARPAAAAGGTWQAAASQLSSISSSFFRNHYRRLGSSGVPFSVPFISRWQYPAGRLSGYPRRSSRLVEAKRNQGSRGAPTKSIHPKQQEHTRAEQRAQHPHQHQQFSISNRRKTSPALPEPRPVKKSSLRVCRGPPDDARPDRETGKGSRGRAQRQRDGSRKKNINYIISLRQGRNLAVRPRPAATKGSSSSASVILHSSTPSLPPRGAASIPTSNPHHAASASAAAVIAHLPLQLPLTSSSPPNIRHLAAFDGPACSEALRETHNLLRRICASRDMRVVASDTSVDCT</sequence>
<name>A0ACC4E766_PURLI</name>
<organism evidence="1 2">
    <name type="scientific">Purpureocillium lilacinum</name>
    <name type="common">Paecilomyces lilacinus</name>
    <dbReference type="NCBI Taxonomy" id="33203"/>
    <lineage>
        <taxon>Eukaryota</taxon>
        <taxon>Fungi</taxon>
        <taxon>Dikarya</taxon>
        <taxon>Ascomycota</taxon>
        <taxon>Pezizomycotina</taxon>
        <taxon>Sordariomycetes</taxon>
        <taxon>Hypocreomycetidae</taxon>
        <taxon>Hypocreales</taxon>
        <taxon>Ophiocordycipitaceae</taxon>
        <taxon>Purpureocillium</taxon>
    </lineage>
</organism>
<dbReference type="EMBL" id="JBGNUJ010000002">
    <property type="protein sequence ID" value="KAL3964296.1"/>
    <property type="molecule type" value="Genomic_DNA"/>
</dbReference>
<accession>A0ACC4E766</accession>
<proteinExistence type="predicted"/>
<protein>
    <submittedName>
        <fullName evidence="1">Uncharacterized protein</fullName>
    </submittedName>
</protein>
<comment type="caution">
    <text evidence="1">The sequence shown here is derived from an EMBL/GenBank/DDBJ whole genome shotgun (WGS) entry which is preliminary data.</text>
</comment>
<keyword evidence="2" id="KW-1185">Reference proteome</keyword>
<evidence type="ECO:0000313" key="2">
    <source>
        <dbReference type="Proteomes" id="UP001638806"/>
    </source>
</evidence>
<reference evidence="1" key="1">
    <citation type="submission" date="2024-12" db="EMBL/GenBank/DDBJ databases">
        <title>Comparative genomics and development of molecular markers within Purpureocillium lilacinum and among Purpureocillium species.</title>
        <authorList>
            <person name="Yeh Z.-Y."/>
            <person name="Ni N.-T."/>
            <person name="Lo P.-H."/>
            <person name="Mushyakhwo K."/>
            <person name="Lin C.-F."/>
            <person name="Nai Y.-S."/>
        </authorList>
    </citation>
    <scope>NUCLEOTIDE SEQUENCE</scope>
    <source>
        <strain evidence="1">NCHU-NPUST-175</strain>
    </source>
</reference>
<dbReference type="Proteomes" id="UP001638806">
    <property type="component" value="Unassembled WGS sequence"/>
</dbReference>
<gene>
    <name evidence="1" type="ORF">ACCO45_001300</name>
</gene>